<dbReference type="Pfam" id="PF04313">
    <property type="entry name" value="HSDR_N"/>
    <property type="match status" value="1"/>
</dbReference>
<dbReference type="GO" id="GO:0005524">
    <property type="term" value="F:ATP binding"/>
    <property type="evidence" value="ECO:0007669"/>
    <property type="project" value="UniProtKB-KW"/>
</dbReference>
<dbReference type="GO" id="GO:0009035">
    <property type="term" value="F:type I site-specific deoxyribonuclease activity"/>
    <property type="evidence" value="ECO:0007669"/>
    <property type="project" value="UniProtKB-EC"/>
</dbReference>
<evidence type="ECO:0000256" key="1">
    <source>
        <dbReference type="SAM" id="Coils"/>
    </source>
</evidence>
<dbReference type="InterPro" id="IPR007409">
    <property type="entry name" value="Restrct_endonuc_type1_HsdR_N"/>
</dbReference>
<dbReference type="KEGG" id="lhb:D1010_05695"/>
<dbReference type="GO" id="GO:0009307">
    <property type="term" value="P:DNA restriction-modification system"/>
    <property type="evidence" value="ECO:0007669"/>
    <property type="project" value="UniProtKB-KW"/>
</dbReference>
<organism evidence="4 5">
    <name type="scientific">Schleiferilactobacillus harbinensis</name>
    <dbReference type="NCBI Taxonomy" id="304207"/>
    <lineage>
        <taxon>Bacteria</taxon>
        <taxon>Bacillati</taxon>
        <taxon>Bacillota</taxon>
        <taxon>Bacilli</taxon>
        <taxon>Lactobacillales</taxon>
        <taxon>Lactobacillaceae</taxon>
        <taxon>Schleiferilactobacillus</taxon>
    </lineage>
</organism>
<evidence type="ECO:0000259" key="3">
    <source>
        <dbReference type="Pfam" id="PF04313"/>
    </source>
</evidence>
<sequence>MEKEEFASQIKSVAKRVEQLEDSIKTEEATKTSLIMPFFQALGYDVFNPLEFIPEYVADVGIKKGEKVDYAIVLNGALTILVEAKTVTESLDNHDSQLFRYFGTTTAKFGILTNGKIYRFFTDLDHENKMDASPFLQVDITNLRDSQIVELFKFAKENFDADKISSTASELKYVTKFRDYLTKELKSPDEDFVKFVMGYIYDGRKTQQTVEKFTPIIVQGFSQMITEQVSDKLASALNSSVSNASASDPRASDNVDTTNEDDDEGNTGEGIITTPAELESFTTAKIILRETVDENRIFYRDNKSYFNVLLDDNRRKWIFRVYFTKSRNWIALHDADGTQLDFVHPIDIYQYGEQIKKVVAELAISNDNGATEE</sequence>
<feature type="region of interest" description="Disordered" evidence="2">
    <location>
        <begin position="240"/>
        <end position="271"/>
    </location>
</feature>
<evidence type="ECO:0000313" key="4">
    <source>
        <dbReference type="EMBL" id="QFR22975.1"/>
    </source>
</evidence>
<keyword evidence="4" id="KW-0378">Hydrolase</keyword>
<name>A0A5P8M3X7_9LACO</name>
<feature type="domain" description="Restriction endonuclease type I HsdR N-terminal" evidence="3">
    <location>
        <begin position="65"/>
        <end position="128"/>
    </location>
</feature>
<protein>
    <submittedName>
        <fullName evidence="4">Endonuclease</fullName>
    </submittedName>
</protein>
<dbReference type="AlphaFoldDB" id="A0A5P8M3X7"/>
<dbReference type="GO" id="GO:0003677">
    <property type="term" value="F:DNA binding"/>
    <property type="evidence" value="ECO:0007669"/>
    <property type="project" value="UniProtKB-KW"/>
</dbReference>
<proteinExistence type="predicted"/>
<evidence type="ECO:0000313" key="5">
    <source>
        <dbReference type="Proteomes" id="UP000326779"/>
    </source>
</evidence>
<keyword evidence="4" id="KW-0255">Endonuclease</keyword>
<keyword evidence="1" id="KW-0175">Coiled coil</keyword>
<gene>
    <name evidence="4" type="ORF">D1010_05695</name>
</gene>
<dbReference type="EMBL" id="CP045143">
    <property type="protein sequence ID" value="QFR22975.1"/>
    <property type="molecule type" value="Genomic_DNA"/>
</dbReference>
<accession>A0A5P8M3X7</accession>
<dbReference type="InterPro" id="IPR017035">
    <property type="entry name" value="UCP035009_HsdR_All3000-type"/>
</dbReference>
<dbReference type="Proteomes" id="UP000326779">
    <property type="component" value="Chromosome"/>
</dbReference>
<feature type="coiled-coil region" evidence="1">
    <location>
        <begin position="3"/>
        <end position="30"/>
    </location>
</feature>
<evidence type="ECO:0000256" key="2">
    <source>
        <dbReference type="SAM" id="MobiDB-lite"/>
    </source>
</evidence>
<dbReference type="PIRSF" id="PIRSF035009">
    <property type="entry name" value="UCP035009_HSDR_N"/>
    <property type="match status" value="1"/>
</dbReference>
<reference evidence="4 5" key="1">
    <citation type="submission" date="2019-10" db="EMBL/GenBank/DDBJ databases">
        <title>The completed genome of Lactobacillus harbinensis M1.</title>
        <authorList>
            <person name="Zheng Y."/>
        </authorList>
    </citation>
    <scope>NUCLEOTIDE SEQUENCE [LARGE SCALE GENOMIC DNA]</scope>
    <source>
        <strain evidence="4 5">M1</strain>
    </source>
</reference>
<keyword evidence="4" id="KW-0540">Nuclease</keyword>
<dbReference type="RefSeq" id="WP_152260444.1">
    <property type="nucleotide sequence ID" value="NZ_CP045143.1"/>
</dbReference>